<comment type="similarity">
    <text evidence="1 5">Belongs to the EF-Ts family.</text>
</comment>
<dbReference type="PANTHER" id="PTHR11741:SF0">
    <property type="entry name" value="ELONGATION FACTOR TS, MITOCHONDRIAL"/>
    <property type="match status" value="1"/>
</dbReference>
<dbReference type="PANTHER" id="PTHR11741">
    <property type="entry name" value="ELONGATION FACTOR TS"/>
    <property type="match status" value="1"/>
</dbReference>
<dbReference type="EMBL" id="PCTT01000022">
    <property type="protein sequence ID" value="PIP87165.1"/>
    <property type="molecule type" value="Genomic_DNA"/>
</dbReference>
<dbReference type="FunFam" id="1.10.8.10:FF:000001">
    <property type="entry name" value="Elongation factor Ts"/>
    <property type="match status" value="1"/>
</dbReference>
<dbReference type="Gene3D" id="1.10.286.20">
    <property type="match status" value="1"/>
</dbReference>
<evidence type="ECO:0000256" key="1">
    <source>
        <dbReference type="ARBA" id="ARBA00005532"/>
    </source>
</evidence>
<keyword evidence="5" id="KW-0963">Cytoplasm</keyword>
<reference evidence="7 8" key="1">
    <citation type="submission" date="2017-09" db="EMBL/GenBank/DDBJ databases">
        <title>Depth-based differentiation of microbial function through sediment-hosted aquifers and enrichment of novel symbionts in the deep terrestrial subsurface.</title>
        <authorList>
            <person name="Probst A.J."/>
            <person name="Ladd B."/>
            <person name="Jarett J.K."/>
            <person name="Geller-Mcgrath D.E."/>
            <person name="Sieber C.M."/>
            <person name="Emerson J.B."/>
            <person name="Anantharaman K."/>
            <person name="Thomas B.C."/>
            <person name="Malmstrom R."/>
            <person name="Stieglmeier M."/>
            <person name="Klingl A."/>
            <person name="Woyke T."/>
            <person name="Ryan C.M."/>
            <person name="Banfield J.F."/>
        </authorList>
    </citation>
    <scope>NUCLEOTIDE SEQUENCE [LARGE SCALE GENOMIC DNA]</scope>
    <source>
        <strain evidence="7">CG22_combo_CG10-13_8_21_14_all_36_13</strain>
    </source>
</reference>
<proteinExistence type="inferred from homology"/>
<evidence type="ECO:0000256" key="5">
    <source>
        <dbReference type="HAMAP-Rule" id="MF_00050"/>
    </source>
</evidence>
<keyword evidence="3 5" id="KW-0251">Elongation factor</keyword>
<dbReference type="GO" id="GO:0005737">
    <property type="term" value="C:cytoplasm"/>
    <property type="evidence" value="ECO:0007669"/>
    <property type="project" value="UniProtKB-SubCell"/>
</dbReference>
<feature type="domain" description="Translation elongation factor EFTs/EF1B dimerisation" evidence="6">
    <location>
        <begin position="92"/>
        <end position="195"/>
    </location>
</feature>
<evidence type="ECO:0000256" key="4">
    <source>
        <dbReference type="ARBA" id="ARBA00022917"/>
    </source>
</evidence>
<protein>
    <recommendedName>
        <fullName evidence="2 5">Elongation factor Ts</fullName>
        <shortName evidence="5">EF-Ts</shortName>
    </recommendedName>
</protein>
<evidence type="ECO:0000259" key="6">
    <source>
        <dbReference type="Pfam" id="PF00889"/>
    </source>
</evidence>
<evidence type="ECO:0000313" key="8">
    <source>
        <dbReference type="Proteomes" id="UP000231143"/>
    </source>
</evidence>
<dbReference type="Pfam" id="PF00889">
    <property type="entry name" value="EF_TS"/>
    <property type="match status" value="1"/>
</dbReference>
<accession>A0A2H0DYB1</accession>
<comment type="subcellular location">
    <subcellularLocation>
        <location evidence="5">Cytoplasm</location>
    </subcellularLocation>
</comment>
<dbReference type="SUPFAM" id="SSF54713">
    <property type="entry name" value="Elongation factor Ts (EF-Ts), dimerisation domain"/>
    <property type="match status" value="1"/>
</dbReference>
<comment type="function">
    <text evidence="5">Associates with the EF-Tu.GDP complex and induces the exchange of GDP to GTP. It remains bound to the aminoacyl-tRNA.EF-Tu.GTP complex up to the GTP hydrolysis stage on the ribosome.</text>
</comment>
<dbReference type="InterPro" id="IPR001816">
    <property type="entry name" value="Transl_elong_EFTs/EF1B"/>
</dbReference>
<dbReference type="Proteomes" id="UP000231143">
    <property type="component" value="Unassembled WGS sequence"/>
</dbReference>
<keyword evidence="4 5" id="KW-0648">Protein biosynthesis</keyword>
<evidence type="ECO:0000313" key="7">
    <source>
        <dbReference type="EMBL" id="PIP87165.1"/>
    </source>
</evidence>
<evidence type="ECO:0000256" key="2">
    <source>
        <dbReference type="ARBA" id="ARBA00016956"/>
    </source>
</evidence>
<dbReference type="GO" id="GO:0003746">
    <property type="term" value="F:translation elongation factor activity"/>
    <property type="evidence" value="ECO:0007669"/>
    <property type="project" value="UniProtKB-UniRule"/>
</dbReference>
<dbReference type="InterPro" id="IPR036402">
    <property type="entry name" value="EF-Ts_dimer_sf"/>
</dbReference>
<evidence type="ECO:0000256" key="3">
    <source>
        <dbReference type="ARBA" id="ARBA00022768"/>
    </source>
</evidence>
<dbReference type="InterPro" id="IPR014039">
    <property type="entry name" value="Transl_elong_EFTs/EF1B_dimer"/>
</dbReference>
<dbReference type="SUPFAM" id="SSF46934">
    <property type="entry name" value="UBA-like"/>
    <property type="match status" value="1"/>
</dbReference>
<organism evidence="7 8">
    <name type="scientific">Candidatus Campbellbacteria bacterium CG22_combo_CG10-13_8_21_14_all_36_13</name>
    <dbReference type="NCBI Taxonomy" id="1974529"/>
    <lineage>
        <taxon>Bacteria</taxon>
        <taxon>Candidatus Campbelliibacteriota</taxon>
    </lineage>
</organism>
<dbReference type="CDD" id="cd14275">
    <property type="entry name" value="UBA_EF-Ts"/>
    <property type="match status" value="1"/>
</dbReference>
<dbReference type="Gene3D" id="3.30.479.20">
    <property type="entry name" value="Elongation factor Ts, dimerisation domain"/>
    <property type="match status" value="1"/>
</dbReference>
<dbReference type="InterPro" id="IPR009060">
    <property type="entry name" value="UBA-like_sf"/>
</dbReference>
<gene>
    <name evidence="5 7" type="primary">tsf</name>
    <name evidence="7" type="ORF">COW81_01685</name>
</gene>
<feature type="region of interest" description="Involved in Mg(2+) ion dislocation from EF-Tu" evidence="5">
    <location>
        <begin position="81"/>
        <end position="84"/>
    </location>
</feature>
<dbReference type="AlphaFoldDB" id="A0A2H0DYB1"/>
<dbReference type="HAMAP" id="MF_00050">
    <property type="entry name" value="EF_Ts"/>
    <property type="match status" value="1"/>
</dbReference>
<name>A0A2H0DYB1_9BACT</name>
<sequence>MEITTENIKELRDQTGVSIMQCKKALEEAGGDMNQAMVILQKKSGATALKKADRNLKSGTIASYVHAGGTVATLVELACETDFVARNEDFQKLAYDIAMHVAAMNPVFLSIDDVTEGDRAAALEVFKKEVEDKPKDMQEKIIEGKMNSYFQDKVLLTQAYIKDGDKTIDDLIKGAIQKFGENMRIIRYTRFAVGQ</sequence>
<comment type="caution">
    <text evidence="7">The sequence shown here is derived from an EMBL/GenBank/DDBJ whole genome shotgun (WGS) entry which is preliminary data.</text>
</comment>
<dbReference type="Gene3D" id="1.10.8.10">
    <property type="entry name" value="DNA helicase RuvA subunit, C-terminal domain"/>
    <property type="match status" value="1"/>
</dbReference>